<accession>A0ABP9XKZ3</accession>
<evidence type="ECO:0000256" key="4">
    <source>
        <dbReference type="ARBA" id="ARBA00022454"/>
    </source>
</evidence>
<dbReference type="InterPro" id="IPR018464">
    <property type="entry name" value="CENP-O"/>
</dbReference>
<protein>
    <submittedName>
        <fullName evidence="8">Uncharacterized protein</fullName>
    </submittedName>
</protein>
<evidence type="ECO:0000313" key="8">
    <source>
        <dbReference type="EMBL" id="GAA5794737.1"/>
    </source>
</evidence>
<feature type="coiled-coil region" evidence="7">
    <location>
        <begin position="14"/>
        <end position="41"/>
    </location>
</feature>
<dbReference type="EMBL" id="BAABUJ010000004">
    <property type="protein sequence ID" value="GAA5794737.1"/>
    <property type="molecule type" value="Genomic_DNA"/>
</dbReference>
<evidence type="ECO:0000256" key="2">
    <source>
        <dbReference type="ARBA" id="ARBA00004584"/>
    </source>
</evidence>
<evidence type="ECO:0000256" key="7">
    <source>
        <dbReference type="SAM" id="Coils"/>
    </source>
</evidence>
<proteinExistence type="inferred from homology"/>
<keyword evidence="6" id="KW-0137">Centromere</keyword>
<evidence type="ECO:0000256" key="1">
    <source>
        <dbReference type="ARBA" id="ARBA00004123"/>
    </source>
</evidence>
<keyword evidence="9" id="KW-1185">Reference proteome</keyword>
<gene>
    <name evidence="8" type="ORF">HPULCUR_000083</name>
</gene>
<evidence type="ECO:0000256" key="3">
    <source>
        <dbReference type="ARBA" id="ARBA00007321"/>
    </source>
</evidence>
<evidence type="ECO:0000256" key="5">
    <source>
        <dbReference type="ARBA" id="ARBA00023242"/>
    </source>
</evidence>
<evidence type="ECO:0000313" key="9">
    <source>
        <dbReference type="Proteomes" id="UP001476247"/>
    </source>
</evidence>
<keyword evidence="5" id="KW-0539">Nucleus</keyword>
<comment type="caution">
    <text evidence="8">The sequence shown here is derived from an EMBL/GenBank/DDBJ whole genome shotgun (WGS) entry which is preliminary data.</text>
</comment>
<comment type="similarity">
    <text evidence="3">Belongs to the CENP-O/MCM21 family.</text>
</comment>
<dbReference type="PANTHER" id="PTHR14582:SF1">
    <property type="entry name" value="CENTROMERE PROTEIN O"/>
    <property type="match status" value="1"/>
</dbReference>
<name>A0ABP9XKZ3_9FUNG</name>
<keyword evidence="7" id="KW-0175">Coiled coil</keyword>
<dbReference type="Proteomes" id="UP001476247">
    <property type="component" value="Unassembled WGS sequence"/>
</dbReference>
<dbReference type="CDD" id="cd23835">
    <property type="entry name" value="DRWD-N_CENP-O"/>
    <property type="match status" value="1"/>
</dbReference>
<sequence length="273" mass="32009">MNPADEDTFLPTGNDRIKADIRRLQARLSAATEKHRTLKRKLIEEDLSYVVVSKITEEIKDPTRTEAHELEGLQKEVFEQLLISAEQCTVREIISYHRLGGRTVFDYNKHYFGIRIETFYEKSYRDSFYLLFLKKRPNRVDKHTIPKFIPLNVLQDKFLPHDMPTFLRIVHDCVQAYVARREMMKAFERLSEDQDLNILYKNDSLTKITLEGKPFTMGNLHIAIQFNDYISRFPTDVVIRDTNNESSEEEINQLSTNMMNGDIVGTITPLWSQ</sequence>
<organism evidence="8 9">
    <name type="scientific">Helicostylum pulchrum</name>
    <dbReference type="NCBI Taxonomy" id="562976"/>
    <lineage>
        <taxon>Eukaryota</taxon>
        <taxon>Fungi</taxon>
        <taxon>Fungi incertae sedis</taxon>
        <taxon>Mucoromycota</taxon>
        <taxon>Mucoromycotina</taxon>
        <taxon>Mucoromycetes</taxon>
        <taxon>Mucorales</taxon>
        <taxon>Mucorineae</taxon>
        <taxon>Mucoraceae</taxon>
        <taxon>Helicostylum</taxon>
    </lineage>
</organism>
<reference evidence="8 9" key="1">
    <citation type="submission" date="2024-04" db="EMBL/GenBank/DDBJ databases">
        <title>genome sequences of Mucor flavus KT1a and Helicostylum pulchrum KT1b strains isolation_sourced from the surface of a dry-aged beef.</title>
        <authorList>
            <person name="Toyotome T."/>
            <person name="Hosono M."/>
            <person name="Torimaru M."/>
            <person name="Fukuda K."/>
            <person name="Mikami N."/>
        </authorList>
    </citation>
    <scope>NUCLEOTIDE SEQUENCE [LARGE SCALE GENOMIC DNA]</scope>
    <source>
        <strain evidence="8 9">KT1b</strain>
    </source>
</reference>
<evidence type="ECO:0000256" key="6">
    <source>
        <dbReference type="ARBA" id="ARBA00023328"/>
    </source>
</evidence>
<comment type="subcellular location">
    <subcellularLocation>
        <location evidence="2">Chromosome</location>
        <location evidence="2">Centromere</location>
    </subcellularLocation>
    <subcellularLocation>
        <location evidence="1">Nucleus</location>
    </subcellularLocation>
</comment>
<keyword evidence="4" id="KW-0158">Chromosome</keyword>
<dbReference type="PANTHER" id="PTHR14582">
    <property type="entry name" value="INNER KINETOCHORE SUBUNIT MAL2"/>
    <property type="match status" value="1"/>
</dbReference>
<dbReference type="Pfam" id="PF09496">
    <property type="entry name" value="CENP-O"/>
    <property type="match status" value="1"/>
</dbReference>